<organism evidence="1 2">
    <name type="scientific">Penstemon smallii</name>
    <dbReference type="NCBI Taxonomy" id="265156"/>
    <lineage>
        <taxon>Eukaryota</taxon>
        <taxon>Viridiplantae</taxon>
        <taxon>Streptophyta</taxon>
        <taxon>Embryophyta</taxon>
        <taxon>Tracheophyta</taxon>
        <taxon>Spermatophyta</taxon>
        <taxon>Magnoliopsida</taxon>
        <taxon>eudicotyledons</taxon>
        <taxon>Gunneridae</taxon>
        <taxon>Pentapetalae</taxon>
        <taxon>asterids</taxon>
        <taxon>lamiids</taxon>
        <taxon>Lamiales</taxon>
        <taxon>Plantaginaceae</taxon>
        <taxon>Cheloneae</taxon>
        <taxon>Penstemon</taxon>
    </lineage>
</organism>
<name>A0ABD3TET3_9LAMI</name>
<dbReference type="EMBL" id="JBJXBP010000004">
    <property type="protein sequence ID" value="KAL3835514.1"/>
    <property type="molecule type" value="Genomic_DNA"/>
</dbReference>
<evidence type="ECO:0000313" key="1">
    <source>
        <dbReference type="EMBL" id="KAL3835514.1"/>
    </source>
</evidence>
<sequence>MNSTRKRFQWTILAEF</sequence>
<keyword evidence="2" id="KW-1185">Reference proteome</keyword>
<evidence type="ECO:0000313" key="2">
    <source>
        <dbReference type="Proteomes" id="UP001634393"/>
    </source>
</evidence>
<proteinExistence type="predicted"/>
<dbReference type="AlphaFoldDB" id="A0ABD3TET3"/>
<protein>
    <submittedName>
        <fullName evidence="1">Uncharacterized protein</fullName>
    </submittedName>
</protein>
<reference evidence="1 2" key="1">
    <citation type="submission" date="2024-12" db="EMBL/GenBank/DDBJ databases">
        <title>The unique morphological basis and parallel evolutionary history of personate flowers in Penstemon.</title>
        <authorList>
            <person name="Depatie T.H."/>
            <person name="Wessinger C.A."/>
        </authorList>
    </citation>
    <scope>NUCLEOTIDE SEQUENCE [LARGE SCALE GENOMIC DNA]</scope>
    <source>
        <strain evidence="1">WTNN_2</strain>
        <tissue evidence="1">Leaf</tissue>
    </source>
</reference>
<gene>
    <name evidence="1" type="ORF">ACJIZ3_010250</name>
</gene>
<dbReference type="Proteomes" id="UP001634393">
    <property type="component" value="Unassembled WGS sequence"/>
</dbReference>
<comment type="caution">
    <text evidence="1">The sequence shown here is derived from an EMBL/GenBank/DDBJ whole genome shotgun (WGS) entry which is preliminary data.</text>
</comment>
<accession>A0ABD3TET3</accession>